<reference evidence="2" key="3">
    <citation type="submission" date="2015-04" db="UniProtKB">
        <authorList>
            <consortium name="EnsemblPlants"/>
        </authorList>
    </citation>
    <scope>IDENTIFICATION</scope>
    <source>
        <strain evidence="2">cv. Jemalong A17</strain>
    </source>
</reference>
<evidence type="ECO:0000313" key="1">
    <source>
        <dbReference type="EMBL" id="AES63319.1"/>
    </source>
</evidence>
<dbReference type="PaxDb" id="3880-AES63319"/>
<dbReference type="SUPFAM" id="SSF81383">
    <property type="entry name" value="F-box domain"/>
    <property type="match status" value="1"/>
</dbReference>
<dbReference type="PANTHER" id="PTHR31293">
    <property type="entry name" value="RNI-LIKE SUPERFAMILY PROTEIN"/>
    <property type="match status" value="1"/>
</dbReference>
<dbReference type="EnsemblPlants" id="AES63319">
    <property type="protein sequence ID" value="AES63319"/>
    <property type="gene ID" value="MTR_2g007460"/>
</dbReference>
<dbReference type="AlphaFoldDB" id="G7IJY1"/>
<dbReference type="Proteomes" id="UP000002051">
    <property type="component" value="Chromosome 2"/>
</dbReference>
<dbReference type="HOGENOM" id="CLU_2149557_0_0_1"/>
<evidence type="ECO:0000313" key="2">
    <source>
        <dbReference type="EnsemblPlants" id="AES63319"/>
    </source>
</evidence>
<reference evidence="1 3" key="1">
    <citation type="journal article" date="2011" name="Nature">
        <title>The Medicago genome provides insight into the evolution of rhizobial symbioses.</title>
        <authorList>
            <person name="Young N.D."/>
            <person name="Debelle F."/>
            <person name="Oldroyd G.E."/>
            <person name="Geurts R."/>
            <person name="Cannon S.B."/>
            <person name="Udvardi M.K."/>
            <person name="Benedito V.A."/>
            <person name="Mayer K.F."/>
            <person name="Gouzy J."/>
            <person name="Schoof H."/>
            <person name="Van de Peer Y."/>
            <person name="Proost S."/>
            <person name="Cook D.R."/>
            <person name="Meyers B.C."/>
            <person name="Spannagl M."/>
            <person name="Cheung F."/>
            <person name="De Mita S."/>
            <person name="Krishnakumar V."/>
            <person name="Gundlach H."/>
            <person name="Zhou S."/>
            <person name="Mudge J."/>
            <person name="Bharti A.K."/>
            <person name="Murray J.D."/>
            <person name="Naoumkina M.A."/>
            <person name="Rosen B."/>
            <person name="Silverstein K.A."/>
            <person name="Tang H."/>
            <person name="Rombauts S."/>
            <person name="Zhao P.X."/>
            <person name="Zhou P."/>
            <person name="Barbe V."/>
            <person name="Bardou P."/>
            <person name="Bechner M."/>
            <person name="Bellec A."/>
            <person name="Berger A."/>
            <person name="Berges H."/>
            <person name="Bidwell S."/>
            <person name="Bisseling T."/>
            <person name="Choisne N."/>
            <person name="Couloux A."/>
            <person name="Denny R."/>
            <person name="Deshpande S."/>
            <person name="Dai X."/>
            <person name="Doyle J.J."/>
            <person name="Dudez A.M."/>
            <person name="Farmer A.D."/>
            <person name="Fouteau S."/>
            <person name="Franken C."/>
            <person name="Gibelin C."/>
            <person name="Gish J."/>
            <person name="Goldstein S."/>
            <person name="Gonzalez A.J."/>
            <person name="Green P.J."/>
            <person name="Hallab A."/>
            <person name="Hartog M."/>
            <person name="Hua A."/>
            <person name="Humphray S.J."/>
            <person name="Jeong D.H."/>
            <person name="Jing Y."/>
            <person name="Jocker A."/>
            <person name="Kenton S.M."/>
            <person name="Kim D.J."/>
            <person name="Klee K."/>
            <person name="Lai H."/>
            <person name="Lang C."/>
            <person name="Lin S."/>
            <person name="Macmil S.L."/>
            <person name="Magdelenat G."/>
            <person name="Matthews L."/>
            <person name="McCorrison J."/>
            <person name="Monaghan E.L."/>
            <person name="Mun J.H."/>
            <person name="Najar F.Z."/>
            <person name="Nicholson C."/>
            <person name="Noirot C."/>
            <person name="O'Bleness M."/>
            <person name="Paule C.R."/>
            <person name="Poulain J."/>
            <person name="Prion F."/>
            <person name="Qin B."/>
            <person name="Qu C."/>
            <person name="Retzel E.F."/>
            <person name="Riddle C."/>
            <person name="Sallet E."/>
            <person name="Samain S."/>
            <person name="Samson N."/>
            <person name="Sanders I."/>
            <person name="Saurat O."/>
            <person name="Scarpelli C."/>
            <person name="Schiex T."/>
            <person name="Segurens B."/>
            <person name="Severin A.J."/>
            <person name="Sherrier D.J."/>
            <person name="Shi R."/>
            <person name="Sims S."/>
            <person name="Singer S.R."/>
            <person name="Sinharoy S."/>
            <person name="Sterck L."/>
            <person name="Viollet A."/>
            <person name="Wang B.B."/>
            <person name="Wang K."/>
            <person name="Wang M."/>
            <person name="Wang X."/>
            <person name="Warfsmann J."/>
            <person name="Weissenbach J."/>
            <person name="White D.D."/>
            <person name="White J.D."/>
            <person name="Wiley G.B."/>
            <person name="Wincker P."/>
            <person name="Xing Y."/>
            <person name="Yang L."/>
            <person name="Yao Z."/>
            <person name="Ying F."/>
            <person name="Zhai J."/>
            <person name="Zhou L."/>
            <person name="Zuber A."/>
            <person name="Denarie J."/>
            <person name="Dixon R.A."/>
            <person name="May G.D."/>
            <person name="Schwartz D.C."/>
            <person name="Rogers J."/>
            <person name="Quetier F."/>
            <person name="Town C.D."/>
            <person name="Roe B.A."/>
        </authorList>
    </citation>
    <scope>NUCLEOTIDE SEQUENCE [LARGE SCALE GENOMIC DNA]</scope>
    <source>
        <strain evidence="1">A17</strain>
        <strain evidence="2 3">cv. Jemalong A17</strain>
    </source>
</reference>
<organism evidence="1 3">
    <name type="scientific">Medicago truncatula</name>
    <name type="common">Barrel medic</name>
    <name type="synonym">Medicago tribuloides</name>
    <dbReference type="NCBI Taxonomy" id="3880"/>
    <lineage>
        <taxon>Eukaryota</taxon>
        <taxon>Viridiplantae</taxon>
        <taxon>Streptophyta</taxon>
        <taxon>Embryophyta</taxon>
        <taxon>Tracheophyta</taxon>
        <taxon>Spermatophyta</taxon>
        <taxon>Magnoliopsida</taxon>
        <taxon>eudicotyledons</taxon>
        <taxon>Gunneridae</taxon>
        <taxon>Pentapetalae</taxon>
        <taxon>rosids</taxon>
        <taxon>fabids</taxon>
        <taxon>Fabales</taxon>
        <taxon>Fabaceae</taxon>
        <taxon>Papilionoideae</taxon>
        <taxon>50 kb inversion clade</taxon>
        <taxon>NPAAA clade</taxon>
        <taxon>Hologalegina</taxon>
        <taxon>IRL clade</taxon>
        <taxon>Trifolieae</taxon>
        <taxon>Medicago</taxon>
    </lineage>
</organism>
<dbReference type="InterPro" id="IPR036047">
    <property type="entry name" value="F-box-like_dom_sf"/>
</dbReference>
<dbReference type="EMBL" id="CM001218">
    <property type="protein sequence ID" value="AES63319.1"/>
    <property type="molecule type" value="Genomic_DNA"/>
</dbReference>
<keyword evidence="3" id="KW-1185">Reference proteome</keyword>
<name>G7IJY1_MEDTR</name>
<proteinExistence type="predicted"/>
<dbReference type="PANTHER" id="PTHR31293:SF12">
    <property type="entry name" value="RNI-LIKE SUPERFAMILY PROTEIN"/>
    <property type="match status" value="1"/>
</dbReference>
<gene>
    <name evidence="1" type="ordered locus">MTR_2g007460</name>
</gene>
<evidence type="ECO:0000313" key="3">
    <source>
        <dbReference type="Proteomes" id="UP000002051"/>
    </source>
</evidence>
<protein>
    <submittedName>
        <fullName evidence="1">F-box/RNI superfamily protein, putative</fullName>
    </submittedName>
</protein>
<dbReference type="InterPro" id="IPR055294">
    <property type="entry name" value="FBL60-like"/>
</dbReference>
<sequence length="112" mass="12904">MSEPETSTAAMDRIGSLPDEILIHILSFVPTKQCHVPNLHFTDTKLSNLADNYRFNEFIYSILLSREAAGNHSINTFVLYIEYNYANSTPNVTNWVNYVVDRKIQHLILIFI</sequence>
<accession>G7IJY1</accession>
<reference evidence="1 3" key="2">
    <citation type="journal article" date="2014" name="BMC Genomics">
        <title>An improved genome release (version Mt4.0) for the model legume Medicago truncatula.</title>
        <authorList>
            <person name="Tang H."/>
            <person name="Krishnakumar V."/>
            <person name="Bidwell S."/>
            <person name="Rosen B."/>
            <person name="Chan A."/>
            <person name="Zhou S."/>
            <person name="Gentzbittel L."/>
            <person name="Childs K.L."/>
            <person name="Yandell M."/>
            <person name="Gundlach H."/>
            <person name="Mayer K.F."/>
            <person name="Schwartz D.C."/>
            <person name="Town C.D."/>
        </authorList>
    </citation>
    <scope>GENOME REANNOTATION</scope>
    <source>
        <strain evidence="2 3">cv. Jemalong A17</strain>
    </source>
</reference>